<feature type="region of interest" description="Disordered" evidence="10">
    <location>
        <begin position="89"/>
        <end position="108"/>
    </location>
</feature>
<dbReference type="InterPro" id="IPR027417">
    <property type="entry name" value="P-loop_NTPase"/>
</dbReference>
<dbReference type="PANTHER" id="PTHR14647">
    <property type="entry name" value="GALACTOSE-3-O-SULFOTRANSFERASE"/>
    <property type="match status" value="1"/>
</dbReference>
<protein>
    <recommendedName>
        <fullName evidence="14">Sulfotransferase</fullName>
    </recommendedName>
</protein>
<dbReference type="GO" id="GO:0006682">
    <property type="term" value="P:galactosylceramide biosynthetic process"/>
    <property type="evidence" value="ECO:0007669"/>
    <property type="project" value="TreeGrafter"/>
</dbReference>
<sequence length="458" mass="53417">METTVIILKVTVQPSKVRNLTEQPPSFFNHYLQSLLGFLAMFWIKGGKWTVGIRGLIPWIFVTNIMLILYCFIGSNQVNFSDSKEDSCPLSMEKPNTKGPSQASKSECSPKTNIMFMKTHKTASSTVLNILFRFGEKHKLKFAFPDGRNDFFYPSPFQASKVMNYRPGECYNIICNHMRFNQKEVAKLLPADAVYITILRDPVDLFESSFHYYHKAVPLTWSIYGENKMAEFLQNPQAFYSPEAFNSFYLKNLLSFDFGFDNNLKADDPEVTGHIRYLSEWFDLVLIAEYFEESLILLKDLLCWSTEDILYFKLNARRNSSVSKQDPELRAKALQWNGADWKLYQHFNASFWARVEAYGRERMNRDVQELRRRNDEMRARCIEGGAAVDARNIHDTHLLPWQPVGEKFILGYNLRKDIEPKFRNICEKMLTPEIQYLSDLGVSLWVTKLWGWFLDVIS</sequence>
<keyword evidence="4 11" id="KW-0812">Transmembrane</keyword>
<reference evidence="12 13" key="1">
    <citation type="submission" date="2018-11" db="EMBL/GenBank/DDBJ databases">
        <authorList>
            <person name="Lopez-Roques C."/>
            <person name="Donnadieu C."/>
            <person name="Bouchez O."/>
            <person name="Klopp C."/>
            <person name="Cabau C."/>
            <person name="Zahm M."/>
        </authorList>
    </citation>
    <scope>NUCLEOTIDE SEQUENCE [LARGE SCALE GENOMIC DNA]</scope>
    <source>
        <strain evidence="12">RS831</strain>
        <tissue evidence="12">Whole body</tissue>
    </source>
</reference>
<dbReference type="PANTHER" id="PTHR14647:SF56">
    <property type="entry name" value="GALACTOSYLCERAMIDE SULFOTRANSFERASE"/>
    <property type="match status" value="1"/>
</dbReference>
<evidence type="ECO:0000256" key="11">
    <source>
        <dbReference type="SAM" id="Phobius"/>
    </source>
</evidence>
<evidence type="ECO:0000256" key="6">
    <source>
        <dbReference type="ARBA" id="ARBA00022989"/>
    </source>
</evidence>
<gene>
    <name evidence="12" type="ORF">OJAV_G00120080</name>
</gene>
<keyword evidence="5" id="KW-0735">Signal-anchor</keyword>
<dbReference type="OrthoDB" id="514299at2759"/>
<evidence type="ECO:0000256" key="8">
    <source>
        <dbReference type="ARBA" id="ARBA00023136"/>
    </source>
</evidence>
<keyword evidence="3" id="KW-0808">Transferase</keyword>
<comment type="similarity">
    <text evidence="2">Belongs to the galactose-3-O-sulfotransferase family.</text>
</comment>
<keyword evidence="9" id="KW-0325">Glycoprotein</keyword>
<keyword evidence="6 11" id="KW-1133">Transmembrane helix</keyword>
<accession>A0A437CSF9</accession>
<dbReference type="AlphaFoldDB" id="A0A437CSF9"/>
<proteinExistence type="inferred from homology"/>
<organism evidence="12 13">
    <name type="scientific">Oryzias javanicus</name>
    <name type="common">Javanese ricefish</name>
    <name type="synonym">Aplocheilus javanicus</name>
    <dbReference type="NCBI Taxonomy" id="123683"/>
    <lineage>
        <taxon>Eukaryota</taxon>
        <taxon>Metazoa</taxon>
        <taxon>Chordata</taxon>
        <taxon>Craniata</taxon>
        <taxon>Vertebrata</taxon>
        <taxon>Euteleostomi</taxon>
        <taxon>Actinopterygii</taxon>
        <taxon>Neopterygii</taxon>
        <taxon>Teleostei</taxon>
        <taxon>Neoteleostei</taxon>
        <taxon>Acanthomorphata</taxon>
        <taxon>Ovalentaria</taxon>
        <taxon>Atherinomorphae</taxon>
        <taxon>Beloniformes</taxon>
        <taxon>Adrianichthyidae</taxon>
        <taxon>Oryziinae</taxon>
        <taxon>Oryzias</taxon>
    </lineage>
</organism>
<evidence type="ECO:0008006" key="14">
    <source>
        <dbReference type="Google" id="ProtNLM"/>
    </source>
</evidence>
<dbReference type="Pfam" id="PF06990">
    <property type="entry name" value="Gal-3-0_sulfotr"/>
    <property type="match status" value="1"/>
</dbReference>
<dbReference type="GO" id="GO:0042552">
    <property type="term" value="P:myelination"/>
    <property type="evidence" value="ECO:0007669"/>
    <property type="project" value="TreeGrafter"/>
</dbReference>
<dbReference type="GO" id="GO:0000139">
    <property type="term" value="C:Golgi membrane"/>
    <property type="evidence" value="ECO:0007669"/>
    <property type="project" value="UniProtKB-SubCell"/>
</dbReference>
<dbReference type="FunFam" id="3.40.50.300:FF:000807">
    <property type="entry name" value="galactosylceramide sulfotransferase isoform X1"/>
    <property type="match status" value="1"/>
</dbReference>
<dbReference type="InterPro" id="IPR009729">
    <property type="entry name" value="Gal-3-0_sulfotransfrase"/>
</dbReference>
<feature type="compositionally biased region" description="Polar residues" evidence="10">
    <location>
        <begin position="98"/>
        <end position="108"/>
    </location>
</feature>
<evidence type="ECO:0000256" key="3">
    <source>
        <dbReference type="ARBA" id="ARBA00022679"/>
    </source>
</evidence>
<dbReference type="SUPFAM" id="SSF52540">
    <property type="entry name" value="P-loop containing nucleoside triphosphate hydrolases"/>
    <property type="match status" value="1"/>
</dbReference>
<evidence type="ECO:0000256" key="4">
    <source>
        <dbReference type="ARBA" id="ARBA00022692"/>
    </source>
</evidence>
<evidence type="ECO:0000256" key="5">
    <source>
        <dbReference type="ARBA" id="ARBA00022968"/>
    </source>
</evidence>
<reference evidence="12 13" key="2">
    <citation type="submission" date="2019-01" db="EMBL/GenBank/DDBJ databases">
        <title>A chromosome length genome reference of the Java medaka (oryzias javanicus).</title>
        <authorList>
            <person name="Herpin A."/>
            <person name="Takehana Y."/>
            <person name="Naruse K."/>
            <person name="Ansai S."/>
            <person name="Kawaguchi M."/>
        </authorList>
    </citation>
    <scope>NUCLEOTIDE SEQUENCE [LARGE SCALE GENOMIC DNA]</scope>
    <source>
        <strain evidence="12">RS831</strain>
        <tissue evidence="12">Whole body</tissue>
    </source>
</reference>
<evidence type="ECO:0000313" key="13">
    <source>
        <dbReference type="Proteomes" id="UP000283210"/>
    </source>
</evidence>
<dbReference type="GO" id="GO:0001733">
    <property type="term" value="F:galactosylceramide sulfotransferase activity"/>
    <property type="evidence" value="ECO:0007669"/>
    <property type="project" value="InterPro"/>
</dbReference>
<feature type="transmembrane region" description="Helical" evidence="11">
    <location>
        <begin position="56"/>
        <end position="75"/>
    </location>
</feature>
<dbReference type="Gene3D" id="3.40.50.300">
    <property type="entry name" value="P-loop containing nucleotide triphosphate hydrolases"/>
    <property type="match status" value="1"/>
</dbReference>
<dbReference type="Proteomes" id="UP000283210">
    <property type="component" value="Chromosome 12"/>
</dbReference>
<evidence type="ECO:0000256" key="1">
    <source>
        <dbReference type="ARBA" id="ARBA00004323"/>
    </source>
</evidence>
<evidence type="ECO:0000256" key="2">
    <source>
        <dbReference type="ARBA" id="ARBA00008124"/>
    </source>
</evidence>
<evidence type="ECO:0000313" key="12">
    <source>
        <dbReference type="EMBL" id="RVE65802.1"/>
    </source>
</evidence>
<comment type="subcellular location">
    <subcellularLocation>
        <location evidence="1">Golgi apparatus membrane</location>
        <topology evidence="1">Single-pass type II membrane protein</topology>
    </subcellularLocation>
</comment>
<evidence type="ECO:0000256" key="7">
    <source>
        <dbReference type="ARBA" id="ARBA00023034"/>
    </source>
</evidence>
<name>A0A437CSF9_ORYJA</name>
<evidence type="ECO:0000256" key="10">
    <source>
        <dbReference type="SAM" id="MobiDB-lite"/>
    </source>
</evidence>
<dbReference type="EMBL" id="CM012448">
    <property type="protein sequence ID" value="RVE65802.1"/>
    <property type="molecule type" value="Genomic_DNA"/>
</dbReference>
<keyword evidence="13" id="KW-1185">Reference proteome</keyword>
<keyword evidence="7" id="KW-0333">Golgi apparatus</keyword>
<evidence type="ECO:0000256" key="9">
    <source>
        <dbReference type="ARBA" id="ARBA00023180"/>
    </source>
</evidence>
<keyword evidence="8 11" id="KW-0472">Membrane</keyword>